<dbReference type="AlphaFoldDB" id="A0A345IL93"/>
<evidence type="ECO:0000313" key="4">
    <source>
        <dbReference type="EMBL" id="GGP30975.1"/>
    </source>
</evidence>
<gene>
    <name evidence="1" type="ORF">DVJ83_14865</name>
    <name evidence="4" type="ORF">GCM10008021_26260</name>
    <name evidence="2" type="ORF">GCM10010914_20660</name>
    <name evidence="3" type="ORF">GCM10010914_29870</name>
</gene>
<proteinExistence type="predicted"/>
<organism evidence="1 5">
    <name type="scientific">Deinococcus wulumuqiensis</name>
    <dbReference type="NCBI Taxonomy" id="980427"/>
    <lineage>
        <taxon>Bacteria</taxon>
        <taxon>Thermotogati</taxon>
        <taxon>Deinococcota</taxon>
        <taxon>Deinococci</taxon>
        <taxon>Deinococcales</taxon>
        <taxon>Deinococcaceae</taxon>
        <taxon>Deinococcus</taxon>
    </lineage>
</organism>
<reference evidence="4" key="1">
    <citation type="journal article" date="2014" name="Int. J. Syst. Evol. Microbiol.">
        <title>Complete genome of a new Firmicutes species belonging to the dominant human colonic microbiota ('Ruminococcus bicirculans') reveals two chromosomes and a selective capacity to utilize plant glucans.</title>
        <authorList>
            <consortium name="NISC Comparative Sequencing Program"/>
            <person name="Wegmann U."/>
            <person name="Louis P."/>
            <person name="Goesmann A."/>
            <person name="Henrissat B."/>
            <person name="Duncan S.H."/>
            <person name="Flint H.J."/>
        </authorList>
    </citation>
    <scope>NUCLEOTIDE SEQUENCE</scope>
    <source>
        <strain evidence="4">CGMCC 1.8884</strain>
    </source>
</reference>
<reference evidence="2" key="2">
    <citation type="journal article" date="2014" name="Int. J. Syst. Evol. Microbiol.">
        <title>Complete genome sequence of Corynebacterium casei LMG S-19264T (=DSM 44701T), isolated from a smear-ripened cheese.</title>
        <authorList>
            <consortium name="US DOE Joint Genome Institute (JGI-PGF)"/>
            <person name="Walter F."/>
            <person name="Albersmeier A."/>
            <person name="Kalinowski J."/>
            <person name="Ruckert C."/>
        </authorList>
    </citation>
    <scope>NUCLEOTIDE SEQUENCE</scope>
    <source>
        <strain evidence="2">CGMCC 1.8885</strain>
    </source>
</reference>
<geneLocation type="plasmid" evidence="1">
    <name>pDrdB</name>
</geneLocation>
<reference evidence="6" key="4">
    <citation type="journal article" date="2019" name="Int. J. Syst. Evol. Microbiol.">
        <title>The Global Catalogue of Microorganisms (GCM) 10K type strain sequencing project: providing services to taxonomists for standard genome sequencing and annotation.</title>
        <authorList>
            <consortium name="The Broad Institute Genomics Platform"/>
            <consortium name="The Broad Institute Genome Sequencing Center for Infectious Disease"/>
            <person name="Wu L."/>
            <person name="Ma J."/>
        </authorList>
    </citation>
    <scope>NUCLEOTIDE SEQUENCE [LARGE SCALE GENOMIC DNA]</scope>
    <source>
        <strain evidence="6">CGMCC 1.8884</strain>
    </source>
</reference>
<dbReference type="EMBL" id="BMLZ01000045">
    <property type="protein sequence ID" value="GGP30975.1"/>
    <property type="molecule type" value="Genomic_DNA"/>
</dbReference>
<reference evidence="1 5" key="3">
    <citation type="submission" date="2018-07" db="EMBL/GenBank/DDBJ databases">
        <title>Complete Genome and Methylome Analysis of Deinococcus wulumuqiensis NEB 479.</title>
        <authorList>
            <person name="Fomenkov A."/>
            <person name="Luyten Y."/>
            <person name="Vincze T."/>
            <person name="Anton B.P."/>
            <person name="Clark T."/>
            <person name="Roberts R.J."/>
            <person name="Morgan R.D."/>
        </authorList>
    </citation>
    <scope>NUCLEOTIDE SEQUENCE [LARGE SCALE GENOMIC DNA]</scope>
    <source>
        <strain evidence="1 5">NEB 479</strain>
        <plasmid evidence="1">pDrdB</plasmid>
        <plasmid evidence="5">Plasmid pdrdb</plasmid>
    </source>
</reference>
<sequence length="102" mass="11458">MRATIAISRGLYRWHQVYPDFLPTLLARAGQVITDEAVDWQITEGDYPYLCTDIDFELQHPAQRPLGGQMDWQLSGCATAALIALRLLAEREEKRLLADGAA</sequence>
<dbReference type="Proteomes" id="UP000630135">
    <property type="component" value="Unassembled WGS sequence"/>
</dbReference>
<geneLocation type="plasmid" evidence="5">
    <name>pdrdb</name>
</geneLocation>
<dbReference type="Proteomes" id="UP000253744">
    <property type="component" value="Plasmid pDrdB"/>
</dbReference>
<evidence type="ECO:0000313" key="1">
    <source>
        <dbReference type="EMBL" id="AXH00466.1"/>
    </source>
</evidence>
<evidence type="ECO:0000313" key="6">
    <source>
        <dbReference type="Proteomes" id="UP000630135"/>
    </source>
</evidence>
<dbReference type="EMBL" id="BMMA01000020">
    <property type="protein sequence ID" value="GGI86133.1"/>
    <property type="molecule type" value="Genomic_DNA"/>
</dbReference>
<evidence type="ECO:0000313" key="2">
    <source>
        <dbReference type="EMBL" id="GGI86133.1"/>
    </source>
</evidence>
<dbReference type="STRING" id="1288484.GCA_000348665_02317"/>
<protein>
    <submittedName>
        <fullName evidence="1">Uncharacterized protein</fullName>
    </submittedName>
</protein>
<dbReference type="EMBL" id="BMMA01000051">
    <property type="protein sequence ID" value="GGI93324.1"/>
    <property type="molecule type" value="Genomic_DNA"/>
</dbReference>
<reference evidence="2" key="5">
    <citation type="submission" date="2023-08" db="EMBL/GenBank/DDBJ databases">
        <authorList>
            <person name="Sun Q."/>
            <person name="Zhou Y."/>
        </authorList>
    </citation>
    <scope>NUCLEOTIDE SEQUENCE</scope>
    <source>
        <strain evidence="4">CGMCC 1.8884</strain>
        <strain evidence="2">CGMCC 1.8885</strain>
    </source>
</reference>
<evidence type="ECO:0000313" key="5">
    <source>
        <dbReference type="Proteomes" id="UP000253744"/>
    </source>
</evidence>
<dbReference type="Proteomes" id="UP000652720">
    <property type="component" value="Unassembled WGS sequence"/>
</dbReference>
<keyword evidence="1" id="KW-0614">Plasmid</keyword>
<keyword evidence="6" id="KW-1185">Reference proteome</keyword>
<dbReference type="EMBL" id="CP031160">
    <property type="protein sequence ID" value="AXH00466.1"/>
    <property type="molecule type" value="Genomic_DNA"/>
</dbReference>
<evidence type="ECO:0000313" key="3">
    <source>
        <dbReference type="EMBL" id="GGI93324.1"/>
    </source>
</evidence>
<accession>A0A345IL93</accession>
<dbReference type="KEGG" id="dwu:DVJ83_14865"/>
<dbReference type="GeneID" id="59166669"/>
<name>A0A345IL93_9DEIO</name>
<dbReference type="RefSeq" id="WP_017871209.1">
    <property type="nucleotide sequence ID" value="NZ_BMLZ01000045.1"/>
</dbReference>